<gene>
    <name evidence="2" type="ORF">TBRA_LOCUS427</name>
</gene>
<dbReference type="AlphaFoldDB" id="A0A6H5HWX6"/>
<dbReference type="EMBL" id="CADCXV010000099">
    <property type="protein sequence ID" value="CAB0028219.1"/>
    <property type="molecule type" value="Genomic_DNA"/>
</dbReference>
<feature type="region of interest" description="Disordered" evidence="1">
    <location>
        <begin position="1"/>
        <end position="22"/>
    </location>
</feature>
<proteinExistence type="predicted"/>
<evidence type="ECO:0000313" key="2">
    <source>
        <dbReference type="EMBL" id="CAB0028219.1"/>
    </source>
</evidence>
<evidence type="ECO:0000313" key="3">
    <source>
        <dbReference type="Proteomes" id="UP000479190"/>
    </source>
</evidence>
<name>A0A6H5HWX6_9HYME</name>
<reference evidence="2 3" key="1">
    <citation type="submission" date="2020-02" db="EMBL/GenBank/DDBJ databases">
        <authorList>
            <person name="Ferguson B K."/>
        </authorList>
    </citation>
    <scope>NUCLEOTIDE SEQUENCE [LARGE SCALE GENOMIC DNA]</scope>
</reference>
<evidence type="ECO:0000256" key="1">
    <source>
        <dbReference type="SAM" id="MobiDB-lite"/>
    </source>
</evidence>
<keyword evidence="3" id="KW-1185">Reference proteome</keyword>
<accession>A0A6H5HWX6</accession>
<sequence>MINGATHHNDHDTNRIGPPAQVNHALPRQIMQKTNRVLGAVLKQRAHRSPRNQNSNGNSSTTFFFATNCHLRGHEAATCRRQGQASAQTPENDTNASNMTRMKTLSPKYRVYINNNNRNYHRHEQQSQLLPISEATSMRIMVTGIGHVITPFHEQIIQKTNRVLGAVLKQRAHRSPRNQNSNAQLYELADKQEREDNDLSGEKDHPPGRIFTIRTKRVTDGGERIDKDNLGHRINKHCPFTIERLDTFTGPLNRQFKVPQRSSISSMEN</sequence>
<protein>
    <submittedName>
        <fullName evidence="2">Uncharacterized protein</fullName>
    </submittedName>
</protein>
<organism evidence="2 3">
    <name type="scientific">Trichogramma brassicae</name>
    <dbReference type="NCBI Taxonomy" id="86971"/>
    <lineage>
        <taxon>Eukaryota</taxon>
        <taxon>Metazoa</taxon>
        <taxon>Ecdysozoa</taxon>
        <taxon>Arthropoda</taxon>
        <taxon>Hexapoda</taxon>
        <taxon>Insecta</taxon>
        <taxon>Pterygota</taxon>
        <taxon>Neoptera</taxon>
        <taxon>Endopterygota</taxon>
        <taxon>Hymenoptera</taxon>
        <taxon>Apocrita</taxon>
        <taxon>Proctotrupomorpha</taxon>
        <taxon>Chalcidoidea</taxon>
        <taxon>Trichogrammatidae</taxon>
        <taxon>Trichogramma</taxon>
    </lineage>
</organism>
<feature type="non-terminal residue" evidence="2">
    <location>
        <position position="269"/>
    </location>
</feature>
<dbReference type="Proteomes" id="UP000479190">
    <property type="component" value="Unassembled WGS sequence"/>
</dbReference>